<evidence type="ECO:0000313" key="3">
    <source>
        <dbReference type="Proteomes" id="UP000312512"/>
    </source>
</evidence>
<feature type="region of interest" description="Disordered" evidence="1">
    <location>
        <begin position="1"/>
        <end position="90"/>
    </location>
</feature>
<reference evidence="2 3" key="1">
    <citation type="submission" date="2019-10" db="EMBL/GenBank/DDBJ databases">
        <title>Nonomuraea sp. nov., isolated from Phyllanthus amarus.</title>
        <authorList>
            <person name="Klykleung N."/>
            <person name="Tanasupawat S."/>
        </authorList>
    </citation>
    <scope>NUCLEOTIDE SEQUENCE [LARGE SCALE GENOMIC DNA]</scope>
    <source>
        <strain evidence="2 3">PA1-10</strain>
    </source>
</reference>
<dbReference type="RefSeq" id="WP_139631570.1">
    <property type="nucleotide sequence ID" value="NZ_VDLX02000006.1"/>
</dbReference>
<name>A0A5C4WHI9_9ACTN</name>
<evidence type="ECO:0000256" key="1">
    <source>
        <dbReference type="SAM" id="MobiDB-lite"/>
    </source>
</evidence>
<keyword evidence="3" id="KW-1185">Reference proteome</keyword>
<dbReference type="EMBL" id="VDLX02000006">
    <property type="protein sequence ID" value="KAB8193965.1"/>
    <property type="molecule type" value="Genomic_DNA"/>
</dbReference>
<dbReference type="Proteomes" id="UP000312512">
    <property type="component" value="Unassembled WGS sequence"/>
</dbReference>
<dbReference type="AlphaFoldDB" id="A0A5C4WHI9"/>
<feature type="compositionally biased region" description="Polar residues" evidence="1">
    <location>
        <begin position="47"/>
        <end position="74"/>
    </location>
</feature>
<organism evidence="2 3">
    <name type="scientific">Nonomuraea phyllanthi</name>
    <dbReference type="NCBI Taxonomy" id="2219224"/>
    <lineage>
        <taxon>Bacteria</taxon>
        <taxon>Bacillati</taxon>
        <taxon>Actinomycetota</taxon>
        <taxon>Actinomycetes</taxon>
        <taxon>Streptosporangiales</taxon>
        <taxon>Streptosporangiaceae</taxon>
        <taxon>Nonomuraea</taxon>
    </lineage>
</organism>
<gene>
    <name evidence="2" type="ORF">FH608_017330</name>
</gene>
<accession>A0A5C4WHI9</accession>
<comment type="caution">
    <text evidence="2">The sequence shown here is derived from an EMBL/GenBank/DDBJ whole genome shotgun (WGS) entry which is preliminary data.</text>
</comment>
<protein>
    <submittedName>
        <fullName evidence="2">Uncharacterized protein</fullName>
    </submittedName>
</protein>
<evidence type="ECO:0000313" key="2">
    <source>
        <dbReference type="EMBL" id="KAB8193965.1"/>
    </source>
</evidence>
<proteinExistence type="predicted"/>
<sequence>MADDDAARFRSHLAPPLAGLSTMPDMSVGHGHRDAPPPVGLIGASMDNESTPSNAGPRPETTTQPRKNASSDLRSGTADVDDVSFGRPLK</sequence>